<dbReference type="InterPro" id="IPR011009">
    <property type="entry name" value="Kinase-like_dom_sf"/>
</dbReference>
<sequence length="2274" mass="261066">MNQYDQWNRRIRTIWYCSSLYVEYKNALRKSRKMPVEKKTEYWEKKHEEFATKMLNNIYELRGWWVKVGQFLSTQENIMPVAYIEKFTKLQDMMPTSSFDKIEVILKKELGNIYDIFEYIEKEPLASASIGQVHRAKLKKHEHDVVQDNVSKNNDYNVIIKIQHEGIDQFLSSDINTLKKVSWAFGLIDKNFYFTDFIDEWQDSASRELNYKYELYHQLLAYNTFKKSGIPLKIPQIYCAYTTSKVLVMEYIKGFKITDTNSIKKYKVDAYDLVYKIIDYFAYQIHNDGFFHGDPHPGNILVMMQEKGRRRKGRRRSKKGPSEIVENPVEGDAQAIPEAPFPRDGKKGNIFSGTANTPNTSNFSSISNAFKTPNQSNARNGSNSSSASMEEFIDARYNIDRMKYGSMNSKNPLYKSFSFVDYSNRRNHEISDQVLKEDYNFILNENMSEGLSTIQKSISKSEECVSYGNSQREDYLLVTSATSPGEECSTKLVDNENNSLRTQGNLFEGGEVSPGEEVDKKRAEMHDKLTPLQGKEVALQAKASEVRRKSAGRQRRTKRAYSFVPVIIDWGLIKQLDGVMKLAFCKLVYSISCMNVLNIIEAFEDMGFCFKEDFTYDPEIYIENLKRFFLKKLEESSNKMSESGGISGAGGGADQEHPNGPDEIGKNKNLDVLKNIDKKDVLDQNPISDVPKDIIFFMRVASLLHGLCTQMNVNINYLSIFSRRAKEALEKVYKPIHHSIYTIPIDKTPNSFLEKRIHNLLKKLYEEKKILGCQVAIIHKKKIVVDTCVGVTSTTDKRPITRHSLFNGYSLNKAVLTIALIHLMSNMVNEQYSSENALLNLSKKNNTKENKQEEEGISNLSEMRKENEEAVVAEEEDKLQEDQNTAVVQNNGINEVLSDIKKIENDYFSPIKKVNVQLEEVRIPDGMAVSGSARGQAVGVGGLSATAMTNYSSIYGMKNNTSRYCSSYDHSFSSDEETAKEVREKEEKTAQCDHEHDSQLSSKRNNPTIPPLETRNGVYDGYNRELCKQIINDIEAKQIKNFKNTINDYICNYWDGFICKNKKSITIKDVLTLKCFIKKPFQDKITLSKFIDYSEMIKMIESSRNCHVKRNSKKNGFYLYLIDTYIISELIHNISGLKYYEYIYKYIIKPLNLKEEMYIPIPSHILKKHQEEMKKSKSTSDSSLANEKGKKNNYKENKANLMKESSNPLRSNELNLNSFISKKKNKKLNSTSNFGNEFYQGKNITPSNNNYNNRLFQNNALTNKPWNRKFKSPLEAVHIKRRSISVDVYYSSRRKNPGAEVSTSKGGKNVGGAVKGKVVPGETISEKVTNEEAVNREADNREVVSREVVSGEDKPAEGEAKGNGTKTDESTPMNILLNNKKIAELGGCKKFEPTSMLESILKEKEPISLKNKLLNHVDNLKVKTKKINDSIKNMYENNENTFLKNLFITPLKKAENENSPLTYDYRSVQLSYMYDKKLGSYAKKKNYQNYPYGTHNYYYNEFAREDIKQNKMEKKWNIKNINKITSNFRFTEKNKKDFLFVRSNDEKNKRSHSCTNYKLVQYNINGPAHRDEDGNKLSTSNNPNGMVFKYQNNTNELLFDYNVHFFNMVPEESNTNKDPNDSSSTSYNLEERSRFYKLTFDKNIRKLLENVDARSSGDESANSVLKEKYNKYQRRDKKYRKLFQYIKDLRMSIRHRERQMKEANSTFLRSDQVEMGDSAIRVGRTGITEKTSFSMRNGSSVKNESSVKNDSFMRNENSVKNESTLKSGNSFKREGAPPEMNQDFLKSAIKKDEELLKKLIEYKYAILKRQRNNILKRKNKKNIYTNEYSDEIEMFSDSEGDSRGCTRRQNKKRKGFRKDNARDKEENQEPGGTTASPNSSACEMEERKLIDEKKHRLETYLIMNKLYKKNNKGLISEENHTISKKTDVYWRLAYSRRDIDFIGNLANEDVNSKFDSILKSNMKTKKNGCGDTDGGKASSVEGSSAVNSASGMKSANMPNVVNHAGVIGPTNVANSSSAATTGYNFNLENKLKTYLENFNAKKYNEYISLFQLAQEKPYVVDPLIYDSKKILDKFIPINGRFTARAMCKIMAFANNKFFFPSYIMNKVRKTYALDESIESMILTGGMSRKWGMGFQLFECEYAEAINEDFYLRKGRRHKRKSRKGGRGEGVGISGRNGNIDRTAKSGKGGKNSKMHNDKIPSSKPKRIVGYGQSDFSGCIAISFPEIDLSLTILLTDIFKGAAVAHIILEYVLKLYGIKPKWKLPVKVSELIKVL</sequence>
<dbReference type="Gene3D" id="3.40.710.10">
    <property type="entry name" value="DD-peptidase/beta-lactamase superfamily"/>
    <property type="match status" value="2"/>
</dbReference>
<evidence type="ECO:0000313" key="4">
    <source>
        <dbReference type="EMBL" id="OTN67617.1"/>
    </source>
</evidence>
<feature type="region of interest" description="Disordered" evidence="1">
    <location>
        <begin position="2156"/>
        <end position="2204"/>
    </location>
</feature>
<feature type="compositionally biased region" description="Basic residues" evidence="1">
    <location>
        <begin position="1845"/>
        <end position="1856"/>
    </location>
</feature>
<evidence type="ECO:0000313" key="5">
    <source>
        <dbReference type="Proteomes" id="UP000195012"/>
    </source>
</evidence>
<feature type="compositionally biased region" description="Polar residues" evidence="1">
    <location>
        <begin position="1870"/>
        <end position="1881"/>
    </location>
</feature>
<feature type="region of interest" description="Disordered" evidence="1">
    <location>
        <begin position="976"/>
        <end position="1014"/>
    </location>
</feature>
<dbReference type="eggNOG" id="KOG1235">
    <property type="taxonomic scope" value="Eukaryota"/>
</dbReference>
<evidence type="ECO:0000259" key="2">
    <source>
        <dbReference type="Pfam" id="PF00144"/>
    </source>
</evidence>
<dbReference type="VEuPathDB" id="PlasmoDB:PKNH_1343600"/>
<feature type="region of interest" description="Disordered" evidence="1">
    <location>
        <begin position="1836"/>
        <end position="1886"/>
    </location>
</feature>
<dbReference type="EMBL" id="NETL01000019">
    <property type="protein sequence ID" value="OTN67617.1"/>
    <property type="molecule type" value="Genomic_DNA"/>
</dbReference>
<reference evidence="4 5" key="1">
    <citation type="submission" date="2017-05" db="EMBL/GenBank/DDBJ databases">
        <title>PacBio assembly of a Plasmodium knowlesi genome sequence with Hi-C correction and manual annotation of the SICAvar gene family.</title>
        <authorList>
            <person name="Lapp S.A."/>
            <person name="Geraldo J.A."/>
            <person name="Chien J.-T."/>
            <person name="Ay F."/>
            <person name="Pakala S.B."/>
            <person name="Batugedara G."/>
            <person name="Humphrey J.C."/>
            <person name="Debarry J.D."/>
            <person name="Le Roch K.G."/>
            <person name="Galinski M.R."/>
            <person name="Kissinger J.C."/>
        </authorList>
    </citation>
    <scope>NUCLEOTIDE SEQUENCE [LARGE SCALE GENOMIC DNA]</scope>
    <source>
        <strain evidence="5">Malayan Strain Pk1 (A+)</strain>
    </source>
</reference>
<gene>
    <name evidence="4" type="ORF">PKNOH_S05387400</name>
</gene>
<evidence type="ECO:0000256" key="1">
    <source>
        <dbReference type="SAM" id="MobiDB-lite"/>
    </source>
</evidence>
<feature type="domain" description="ABC1 atypical kinase-like" evidence="3">
    <location>
        <begin position="89"/>
        <end position="306"/>
    </location>
</feature>
<feature type="region of interest" description="Disordered" evidence="1">
    <location>
        <begin position="1294"/>
        <end position="1314"/>
    </location>
</feature>
<feature type="region of interest" description="Disordered" evidence="1">
    <location>
        <begin position="1758"/>
        <end position="1779"/>
    </location>
</feature>
<feature type="compositionally biased region" description="Basic and acidic residues" evidence="1">
    <location>
        <begin position="977"/>
        <end position="998"/>
    </location>
</feature>
<keyword evidence="4" id="KW-0808">Transferase</keyword>
<dbReference type="InterPro" id="IPR004147">
    <property type="entry name" value="ABC1_dom"/>
</dbReference>
<feature type="region of interest" description="Disordered" evidence="1">
    <location>
        <begin position="641"/>
        <end position="666"/>
    </location>
</feature>
<dbReference type="PANTHER" id="PTHR43173">
    <property type="entry name" value="ABC1 FAMILY PROTEIN"/>
    <property type="match status" value="1"/>
</dbReference>
<keyword evidence="4" id="KW-0418">Kinase</keyword>
<dbReference type="Pfam" id="PF00144">
    <property type="entry name" value="Beta-lactamase"/>
    <property type="match status" value="1"/>
</dbReference>
<dbReference type="GO" id="GO:0016301">
    <property type="term" value="F:kinase activity"/>
    <property type="evidence" value="ECO:0007669"/>
    <property type="project" value="UniProtKB-KW"/>
</dbReference>
<feature type="compositionally biased region" description="Basic and acidic residues" evidence="1">
    <location>
        <begin position="654"/>
        <end position="666"/>
    </location>
</feature>
<dbReference type="SUPFAM" id="SSF56112">
    <property type="entry name" value="Protein kinase-like (PK-like)"/>
    <property type="match status" value="1"/>
</dbReference>
<dbReference type="InterPro" id="IPR001466">
    <property type="entry name" value="Beta-lactam-related"/>
</dbReference>
<comment type="caution">
    <text evidence="4">The sequence shown here is derived from an EMBL/GenBank/DDBJ whole genome shotgun (WGS) entry which is preliminary data.</text>
</comment>
<dbReference type="VEuPathDB" id="PlasmoDB:PKA1H_130048400"/>
<organism evidence="4 5">
    <name type="scientific">Plasmodium knowlesi</name>
    <dbReference type="NCBI Taxonomy" id="5850"/>
    <lineage>
        <taxon>Eukaryota</taxon>
        <taxon>Sar</taxon>
        <taxon>Alveolata</taxon>
        <taxon>Apicomplexa</taxon>
        <taxon>Aconoidasida</taxon>
        <taxon>Haemosporida</taxon>
        <taxon>Plasmodiidae</taxon>
        <taxon>Plasmodium</taxon>
        <taxon>Plasmodium (Plasmodium)</taxon>
    </lineage>
</organism>
<dbReference type="CDD" id="cd05121">
    <property type="entry name" value="ABC1_ADCK3-like"/>
    <property type="match status" value="1"/>
</dbReference>
<protein>
    <submittedName>
        <fullName evidence="4">Putative Atypical protein kinase-ABC-1 family</fullName>
    </submittedName>
</protein>
<dbReference type="PANTHER" id="PTHR43173:SF3">
    <property type="entry name" value="ABC1 FAMILY PROTEIN"/>
    <property type="match status" value="1"/>
</dbReference>
<feature type="compositionally biased region" description="Basic and acidic residues" evidence="1">
    <location>
        <begin position="1187"/>
        <end position="1198"/>
    </location>
</feature>
<feature type="region of interest" description="Disordered" evidence="1">
    <location>
        <begin position="305"/>
        <end position="387"/>
    </location>
</feature>
<feature type="region of interest" description="Disordered" evidence="1">
    <location>
        <begin position="1170"/>
        <end position="1206"/>
    </location>
</feature>
<feature type="domain" description="Beta-lactamase-related" evidence="2">
    <location>
        <begin position="759"/>
        <end position="824"/>
    </location>
</feature>
<name>A0A1Y3DXW6_PLAKN</name>
<feature type="compositionally biased region" description="Basic and acidic residues" evidence="1">
    <location>
        <begin position="1336"/>
        <end position="1360"/>
    </location>
</feature>
<feature type="compositionally biased region" description="Basic residues" evidence="1">
    <location>
        <begin position="308"/>
        <end position="319"/>
    </location>
</feature>
<dbReference type="Pfam" id="PF03109">
    <property type="entry name" value="ABC1"/>
    <property type="match status" value="1"/>
</dbReference>
<dbReference type="InterPro" id="IPR012338">
    <property type="entry name" value="Beta-lactam/transpept-like"/>
</dbReference>
<feature type="compositionally biased region" description="Low complexity" evidence="1">
    <location>
        <begin position="374"/>
        <end position="387"/>
    </location>
</feature>
<dbReference type="VEuPathDB" id="PlasmoDB:PKNOH_S05387400"/>
<feature type="region of interest" description="Disordered" evidence="1">
    <location>
        <begin position="1336"/>
        <end position="1372"/>
    </location>
</feature>
<proteinExistence type="predicted"/>
<dbReference type="OMA" id="IDWGLIK"/>
<dbReference type="Proteomes" id="UP000195012">
    <property type="component" value="Unassembled WGS sequence"/>
</dbReference>
<dbReference type="InterPro" id="IPR051130">
    <property type="entry name" value="Mito_struct-func_regulator"/>
</dbReference>
<feature type="compositionally biased region" description="Polar residues" evidence="1">
    <location>
        <begin position="1760"/>
        <end position="1770"/>
    </location>
</feature>
<feature type="compositionally biased region" description="Basic and acidic residues" evidence="1">
    <location>
        <begin position="1857"/>
        <end position="1867"/>
    </location>
</feature>
<dbReference type="OrthoDB" id="427480at2759"/>
<feature type="region of interest" description="Disordered" evidence="1">
    <location>
        <begin position="843"/>
        <end position="864"/>
    </location>
</feature>
<dbReference type="SUPFAM" id="SSF56601">
    <property type="entry name" value="beta-lactamase/transpeptidase-like"/>
    <property type="match status" value="2"/>
</dbReference>
<evidence type="ECO:0000259" key="3">
    <source>
        <dbReference type="Pfam" id="PF03109"/>
    </source>
</evidence>
<feature type="compositionally biased region" description="Polar residues" evidence="1">
    <location>
        <begin position="351"/>
        <end position="373"/>
    </location>
</feature>
<accession>A0A1Y3DXW6</accession>